<keyword evidence="4" id="KW-1185">Reference proteome</keyword>
<name>U6MRR0_9EIME</name>
<dbReference type="GO" id="GO:0005634">
    <property type="term" value="C:nucleus"/>
    <property type="evidence" value="ECO:0007669"/>
    <property type="project" value="TreeGrafter"/>
</dbReference>
<dbReference type="GO" id="GO:0042276">
    <property type="term" value="P:error-prone translesion synthesis"/>
    <property type="evidence" value="ECO:0007669"/>
    <property type="project" value="TreeGrafter"/>
</dbReference>
<evidence type="ECO:0000259" key="2">
    <source>
        <dbReference type="Pfam" id="PF24055"/>
    </source>
</evidence>
<organism evidence="3 4">
    <name type="scientific">Eimeria necatrix</name>
    <dbReference type="NCBI Taxonomy" id="51315"/>
    <lineage>
        <taxon>Eukaryota</taxon>
        <taxon>Sar</taxon>
        <taxon>Alveolata</taxon>
        <taxon>Apicomplexa</taxon>
        <taxon>Conoidasida</taxon>
        <taxon>Coccidia</taxon>
        <taxon>Eucoccidiorida</taxon>
        <taxon>Eimeriorina</taxon>
        <taxon>Eimeriidae</taxon>
        <taxon>Eimeria</taxon>
    </lineage>
</organism>
<reference evidence="3" key="2">
    <citation type="submission" date="2013-10" db="EMBL/GenBank/DDBJ databases">
        <authorList>
            <person name="Aslett M."/>
        </authorList>
    </citation>
    <scope>NUCLEOTIDE SEQUENCE [LARGE SCALE GENOMIC DNA]</scope>
    <source>
        <strain evidence="3">Houghton</strain>
    </source>
</reference>
<keyword evidence="3" id="KW-0548">Nucleotidyltransferase</keyword>
<dbReference type="Gene3D" id="3.30.342.10">
    <property type="entry name" value="DNA Polymerase, chain B, domain 1"/>
    <property type="match status" value="1"/>
</dbReference>
<dbReference type="GO" id="GO:0000724">
    <property type="term" value="P:double-strand break repair via homologous recombination"/>
    <property type="evidence" value="ECO:0007669"/>
    <property type="project" value="TreeGrafter"/>
</dbReference>
<dbReference type="GO" id="GO:0003887">
    <property type="term" value="F:DNA-directed DNA polymerase activity"/>
    <property type="evidence" value="ECO:0007669"/>
    <property type="project" value="UniProtKB-EC"/>
</dbReference>
<evidence type="ECO:0000256" key="1">
    <source>
        <dbReference type="ARBA" id="ARBA00049244"/>
    </source>
</evidence>
<reference evidence="3" key="1">
    <citation type="submission" date="2013-10" db="EMBL/GenBank/DDBJ databases">
        <title>Genomic analysis of the causative agents of coccidiosis in chickens.</title>
        <authorList>
            <person name="Reid A.J."/>
            <person name="Blake D."/>
            <person name="Billington K."/>
            <person name="Browne H."/>
            <person name="Dunn M."/>
            <person name="Hung S."/>
            <person name="Kawahara F."/>
            <person name="Miranda-Saavedra D."/>
            <person name="Mourier T."/>
            <person name="Nagra H."/>
            <person name="Otto T.D."/>
            <person name="Rawlings N."/>
            <person name="Sanchez A."/>
            <person name="Sanders M."/>
            <person name="Subramaniam C."/>
            <person name="Tay Y."/>
            <person name="Dear P."/>
            <person name="Doerig C."/>
            <person name="Gruber A."/>
            <person name="Parkinson J."/>
            <person name="Shirley M."/>
            <person name="Wan K.L."/>
            <person name="Berriman M."/>
            <person name="Tomley F."/>
            <person name="Pain A."/>
        </authorList>
    </citation>
    <scope>NUCLEOTIDE SEQUENCE [LARGE SCALE GENOMIC DNA]</scope>
    <source>
        <strain evidence="3">Houghton</strain>
    </source>
</reference>
<evidence type="ECO:0000313" key="4">
    <source>
        <dbReference type="Proteomes" id="UP000030754"/>
    </source>
</evidence>
<proteinExistence type="predicted"/>
<dbReference type="VEuPathDB" id="ToxoDB:ENH_00013060"/>
<dbReference type="PANTHER" id="PTHR45812:SF1">
    <property type="entry name" value="DNA POLYMERASE ZETA CATALYTIC SUBUNIT"/>
    <property type="match status" value="1"/>
</dbReference>
<sequence length="257" mass="27566">MDARFGLREAQTPPGAYSLGRAQLLRASLPQGELPGMAVTAAVIEVALDPPIKGIDPLVSEVCGRPLSRVPVIRIYGPWGPGGPHCCLNLHGLFPYFYVPVPPEAYGNGAPSFLRAFARRLVLQADRLMASKARSSRGSRFVRGGGSGQPYVGDGLGPSGRTNLSGAPPPLVHKIEVVKRLPFYGYHREFHAFLKISLTIPSMVGPLAGLLLQGIVTGSPLQPFEVHLNFQVSSLICIHPYAPCMPLTENERQEGTG</sequence>
<dbReference type="GeneID" id="25471488"/>
<protein>
    <submittedName>
        <fullName evidence="3">DNA polymerase, related</fullName>
        <ecNumber evidence="3">2.7.7.7</ecNumber>
    </submittedName>
</protein>
<dbReference type="AlphaFoldDB" id="U6MRR0"/>
<dbReference type="EMBL" id="HG723282">
    <property type="protein sequence ID" value="CDJ65778.1"/>
    <property type="molecule type" value="Genomic_DNA"/>
</dbReference>
<dbReference type="InterPro" id="IPR012337">
    <property type="entry name" value="RNaseH-like_sf"/>
</dbReference>
<dbReference type="EC" id="2.7.7.7" evidence="3"/>
<keyword evidence="3" id="KW-0808">Transferase</keyword>
<dbReference type="RefSeq" id="XP_013434245.1">
    <property type="nucleotide sequence ID" value="XM_013578791.1"/>
</dbReference>
<accession>U6MRR0</accession>
<dbReference type="Proteomes" id="UP000030754">
    <property type="component" value="Unassembled WGS sequence"/>
</dbReference>
<dbReference type="SUPFAM" id="SSF53098">
    <property type="entry name" value="Ribonuclease H-like"/>
    <property type="match status" value="1"/>
</dbReference>
<feature type="domain" description="DNA polymerase delta/zeta catalytic subunit N-terminal" evidence="2">
    <location>
        <begin position="168"/>
        <end position="204"/>
    </location>
</feature>
<dbReference type="Pfam" id="PF24055">
    <property type="entry name" value="POL3_N"/>
    <property type="match status" value="1"/>
</dbReference>
<dbReference type="InterPro" id="IPR030559">
    <property type="entry name" value="PolZ_Rev3"/>
</dbReference>
<comment type="catalytic activity">
    <reaction evidence="1">
        <text>DNA(n) + a 2'-deoxyribonucleoside 5'-triphosphate = DNA(n+1) + diphosphate</text>
        <dbReference type="Rhea" id="RHEA:22508"/>
        <dbReference type="Rhea" id="RHEA-COMP:17339"/>
        <dbReference type="Rhea" id="RHEA-COMP:17340"/>
        <dbReference type="ChEBI" id="CHEBI:33019"/>
        <dbReference type="ChEBI" id="CHEBI:61560"/>
        <dbReference type="ChEBI" id="CHEBI:173112"/>
        <dbReference type="EC" id="2.7.7.7"/>
    </reaction>
</comment>
<dbReference type="GO" id="GO:0016035">
    <property type="term" value="C:zeta DNA polymerase complex"/>
    <property type="evidence" value="ECO:0007669"/>
    <property type="project" value="InterPro"/>
</dbReference>
<dbReference type="PANTHER" id="PTHR45812">
    <property type="entry name" value="DNA POLYMERASE ZETA CATALYTIC SUBUNIT"/>
    <property type="match status" value="1"/>
</dbReference>
<dbReference type="OrthoDB" id="5987752at2759"/>
<gene>
    <name evidence="3" type="ORF">ENH_00013060</name>
</gene>
<dbReference type="InterPro" id="IPR056435">
    <property type="entry name" value="DPOD/Z_N"/>
</dbReference>
<evidence type="ECO:0000313" key="3">
    <source>
        <dbReference type="EMBL" id="CDJ65778.1"/>
    </source>
</evidence>